<sequence length="216" mass="23383">MKKYSFLFLLPMLLLAACGGGGDTGSSKMDYEETKKMVVDILKTDDGKKAIQEVMSDDKMKSELIMDQKVVKDTISKTLTSEKGTEFWKKSFEDPKFAETMAKSMKDGNEKLLKDLMKDPEYQGMMMDLMKDPEFQKELTEALKSKEFREHLQKVILETFESPLFKAKMQDILLKAAEEAGGGKQGEDGGGASQSGQTGGGQGGGGGAGGSSGSGG</sequence>
<evidence type="ECO:0000313" key="4">
    <source>
        <dbReference type="EMBL" id="MFL8938739.1"/>
    </source>
</evidence>
<feature type="domain" description="Spore germination GerD central core" evidence="3">
    <location>
        <begin position="64"/>
        <end position="177"/>
    </location>
</feature>
<keyword evidence="4" id="KW-0449">Lipoprotein</keyword>
<gene>
    <name evidence="4" type="primary">gerD</name>
    <name evidence="4" type="ORF">ACKA06_18305</name>
</gene>
<feature type="region of interest" description="Disordered" evidence="1">
    <location>
        <begin position="179"/>
        <end position="216"/>
    </location>
</feature>
<accession>A0ABW8VYE4</accession>
<evidence type="ECO:0000256" key="2">
    <source>
        <dbReference type="SAM" id="SignalP"/>
    </source>
</evidence>
<keyword evidence="5" id="KW-1185">Reference proteome</keyword>
<name>A0ABW8VYE4_9BACI</name>
<feature type="chain" id="PRO_5047346244" evidence="2">
    <location>
        <begin position="17"/>
        <end position="216"/>
    </location>
</feature>
<dbReference type="NCBIfam" id="NF040801">
    <property type="entry name" value="spore_GerD"/>
    <property type="match status" value="1"/>
</dbReference>
<protein>
    <submittedName>
        <fullName evidence="4">Spore germination lipoprotein GerD</fullName>
    </submittedName>
</protein>
<feature type="signal peptide" evidence="2">
    <location>
        <begin position="1"/>
        <end position="16"/>
    </location>
</feature>
<dbReference type="RefSeq" id="WP_411160349.1">
    <property type="nucleotide sequence ID" value="NZ_JBJOSA010000022.1"/>
</dbReference>
<feature type="compositionally biased region" description="Gly residues" evidence="1">
    <location>
        <begin position="180"/>
        <end position="216"/>
    </location>
</feature>
<evidence type="ECO:0000256" key="1">
    <source>
        <dbReference type="SAM" id="MobiDB-lite"/>
    </source>
</evidence>
<keyword evidence="2" id="KW-0732">Signal</keyword>
<proteinExistence type="predicted"/>
<dbReference type="Pfam" id="PF17898">
    <property type="entry name" value="GerD"/>
    <property type="match status" value="1"/>
</dbReference>
<dbReference type="PROSITE" id="PS51257">
    <property type="entry name" value="PROKAR_LIPOPROTEIN"/>
    <property type="match status" value="1"/>
</dbReference>
<organism evidence="4 5">
    <name type="scientific">Rossellomorea oryzaecorticis</name>
    <dbReference type="NCBI Taxonomy" id="1396505"/>
    <lineage>
        <taxon>Bacteria</taxon>
        <taxon>Bacillati</taxon>
        <taxon>Bacillota</taxon>
        <taxon>Bacilli</taxon>
        <taxon>Bacillales</taxon>
        <taxon>Bacillaceae</taxon>
        <taxon>Rossellomorea</taxon>
    </lineage>
</organism>
<evidence type="ECO:0000259" key="3">
    <source>
        <dbReference type="Pfam" id="PF17898"/>
    </source>
</evidence>
<dbReference type="EMBL" id="JBJOSA010000022">
    <property type="protein sequence ID" value="MFL8938739.1"/>
    <property type="molecule type" value="Genomic_DNA"/>
</dbReference>
<dbReference type="Proteomes" id="UP001628668">
    <property type="component" value="Unassembled WGS sequence"/>
</dbReference>
<reference evidence="4 5" key="1">
    <citation type="submission" date="2024-12" db="EMBL/GenBank/DDBJ databases">
        <authorList>
            <person name="Li X."/>
            <person name="Zhang D."/>
        </authorList>
    </citation>
    <scope>NUCLEOTIDE SEQUENCE [LARGE SCALE GENOMIC DNA]</scope>
    <source>
        <strain evidence="4 5">JCM19602</strain>
    </source>
</reference>
<dbReference type="InterPro" id="IPR041262">
    <property type="entry name" value="GerD_central"/>
</dbReference>
<evidence type="ECO:0000313" key="5">
    <source>
        <dbReference type="Proteomes" id="UP001628668"/>
    </source>
</evidence>
<comment type="caution">
    <text evidence="4">The sequence shown here is derived from an EMBL/GenBank/DDBJ whole genome shotgun (WGS) entry which is preliminary data.</text>
</comment>